<organism evidence="1">
    <name type="scientific">marine sediment metagenome</name>
    <dbReference type="NCBI Taxonomy" id="412755"/>
    <lineage>
        <taxon>unclassified sequences</taxon>
        <taxon>metagenomes</taxon>
        <taxon>ecological metagenomes</taxon>
    </lineage>
</organism>
<proteinExistence type="predicted"/>
<dbReference type="AlphaFoldDB" id="X0RWS7"/>
<dbReference type="EMBL" id="BARS01006758">
    <property type="protein sequence ID" value="GAF73258.1"/>
    <property type="molecule type" value="Genomic_DNA"/>
</dbReference>
<name>X0RWS7_9ZZZZ</name>
<gene>
    <name evidence="1" type="ORF">S01H1_13111</name>
</gene>
<reference evidence="1" key="1">
    <citation type="journal article" date="2014" name="Front. Microbiol.">
        <title>High frequency of phylogenetically diverse reductive dehalogenase-homologous genes in deep subseafloor sedimentary metagenomes.</title>
        <authorList>
            <person name="Kawai M."/>
            <person name="Futagami T."/>
            <person name="Toyoda A."/>
            <person name="Takaki Y."/>
            <person name="Nishi S."/>
            <person name="Hori S."/>
            <person name="Arai W."/>
            <person name="Tsubouchi T."/>
            <person name="Morono Y."/>
            <person name="Uchiyama I."/>
            <person name="Ito T."/>
            <person name="Fujiyama A."/>
            <person name="Inagaki F."/>
            <person name="Takami H."/>
        </authorList>
    </citation>
    <scope>NUCLEOTIDE SEQUENCE</scope>
    <source>
        <strain evidence="1">Expedition CK06-06</strain>
    </source>
</reference>
<sequence>LPMEQVMSPTKLIFEPTTEHIAAAVAANKKRTDAQTRCKHGHEFTAANTGRSKEGWRQCRACARDKQRRYKETGSYKR</sequence>
<feature type="non-terminal residue" evidence="1">
    <location>
        <position position="1"/>
    </location>
</feature>
<protein>
    <submittedName>
        <fullName evidence="1">Uncharacterized protein</fullName>
    </submittedName>
</protein>
<accession>X0RWS7</accession>
<comment type="caution">
    <text evidence="1">The sequence shown here is derived from an EMBL/GenBank/DDBJ whole genome shotgun (WGS) entry which is preliminary data.</text>
</comment>
<evidence type="ECO:0000313" key="1">
    <source>
        <dbReference type="EMBL" id="GAF73258.1"/>
    </source>
</evidence>